<dbReference type="EMBL" id="LR031879">
    <property type="protein sequence ID" value="VDD57460.1"/>
    <property type="molecule type" value="Genomic_DNA"/>
</dbReference>
<reference evidence="1" key="1">
    <citation type="submission" date="2018-11" db="EMBL/GenBank/DDBJ databases">
        <authorList>
            <consortium name="Genoscope - CEA"/>
            <person name="William W."/>
        </authorList>
    </citation>
    <scope>NUCLEOTIDE SEQUENCE</scope>
</reference>
<protein>
    <recommendedName>
        <fullName evidence="2">hAT-like transposase RNase-H fold domain-containing protein</fullName>
    </recommendedName>
</protein>
<evidence type="ECO:0008006" key="2">
    <source>
        <dbReference type="Google" id="ProtNLM"/>
    </source>
</evidence>
<dbReference type="InterPro" id="IPR012337">
    <property type="entry name" value="RNaseH-like_sf"/>
</dbReference>
<name>A0A3P6FY49_BRAOL</name>
<proteinExistence type="predicted"/>
<dbReference type="InterPro" id="IPR052035">
    <property type="entry name" value="ZnF_BED_domain_contain"/>
</dbReference>
<gene>
    <name evidence="1" type="ORF">BOLC8T50689H</name>
</gene>
<evidence type="ECO:0000313" key="1">
    <source>
        <dbReference type="EMBL" id="VDD57460.1"/>
    </source>
</evidence>
<accession>A0A3P6FY49</accession>
<dbReference type="SUPFAM" id="SSF53098">
    <property type="entry name" value="Ribonuclease H-like"/>
    <property type="match status" value="1"/>
</dbReference>
<dbReference type="AlphaFoldDB" id="A0A3P6FY49"/>
<dbReference type="PANTHER" id="PTHR46481">
    <property type="entry name" value="ZINC FINGER BED DOMAIN-CONTAINING PROTEIN 4"/>
    <property type="match status" value="1"/>
</dbReference>
<dbReference type="PANTHER" id="PTHR46481:SF2">
    <property type="entry name" value="BED-TYPE DOMAIN-CONTAINING PROTEIN"/>
    <property type="match status" value="1"/>
</dbReference>
<organism evidence="1">
    <name type="scientific">Brassica oleracea</name>
    <name type="common">Wild cabbage</name>
    <dbReference type="NCBI Taxonomy" id="3712"/>
    <lineage>
        <taxon>Eukaryota</taxon>
        <taxon>Viridiplantae</taxon>
        <taxon>Streptophyta</taxon>
        <taxon>Embryophyta</taxon>
        <taxon>Tracheophyta</taxon>
        <taxon>Spermatophyta</taxon>
        <taxon>Magnoliopsida</taxon>
        <taxon>eudicotyledons</taxon>
        <taxon>Gunneridae</taxon>
        <taxon>Pentapetalae</taxon>
        <taxon>rosids</taxon>
        <taxon>malvids</taxon>
        <taxon>Brassicales</taxon>
        <taxon>Brassicaceae</taxon>
        <taxon>Brassiceae</taxon>
        <taxon>Brassica</taxon>
    </lineage>
</organism>
<sequence length="165" mass="18835">MVSEFSLVSDDALVLDGEWLHMRCSAHIINLIVKDGLTDANESVDAVRNAVVYVRGSGNRLISFEQKVESGRMTRGSLPLDVTTRWNSTYLMLSTALKFRVMFDKMETEDKLYNDYFMEVGIKGRREWDLLNTLDWKAIEKTRSFLGDILQLYTSCVSSNISQCS</sequence>